<organism evidence="1 2">
    <name type="scientific">Dentiscutata heterogama</name>
    <dbReference type="NCBI Taxonomy" id="1316150"/>
    <lineage>
        <taxon>Eukaryota</taxon>
        <taxon>Fungi</taxon>
        <taxon>Fungi incertae sedis</taxon>
        <taxon>Mucoromycota</taxon>
        <taxon>Glomeromycotina</taxon>
        <taxon>Glomeromycetes</taxon>
        <taxon>Diversisporales</taxon>
        <taxon>Gigasporaceae</taxon>
        <taxon>Dentiscutata</taxon>
    </lineage>
</organism>
<comment type="caution">
    <text evidence="1">The sequence shown here is derived from an EMBL/GenBank/DDBJ whole genome shotgun (WGS) entry which is preliminary data.</text>
</comment>
<gene>
    <name evidence="1" type="ORF">DHETER_LOCUS1047</name>
</gene>
<protein>
    <submittedName>
        <fullName evidence="1">1923_t:CDS:1</fullName>
    </submittedName>
</protein>
<evidence type="ECO:0000313" key="1">
    <source>
        <dbReference type="EMBL" id="CAG8455474.1"/>
    </source>
</evidence>
<accession>A0ACA9K6K8</accession>
<evidence type="ECO:0000313" key="2">
    <source>
        <dbReference type="Proteomes" id="UP000789702"/>
    </source>
</evidence>
<proteinExistence type="predicted"/>
<sequence>MGAAITLSFKVYNLNTFLKRILTWLSSLVILFLYLNLYLLDLYDSRVMNIK</sequence>
<keyword evidence="2" id="KW-1185">Reference proteome</keyword>
<dbReference type="EMBL" id="CAJVPU010000585">
    <property type="protein sequence ID" value="CAG8455474.1"/>
    <property type="molecule type" value="Genomic_DNA"/>
</dbReference>
<name>A0ACA9K6K8_9GLOM</name>
<dbReference type="Proteomes" id="UP000789702">
    <property type="component" value="Unassembled WGS sequence"/>
</dbReference>
<reference evidence="1" key="1">
    <citation type="submission" date="2021-06" db="EMBL/GenBank/DDBJ databases">
        <authorList>
            <person name="Kallberg Y."/>
            <person name="Tangrot J."/>
            <person name="Rosling A."/>
        </authorList>
    </citation>
    <scope>NUCLEOTIDE SEQUENCE</scope>
    <source>
        <strain evidence="1">IL203A</strain>
    </source>
</reference>